<feature type="region of interest" description="Disordered" evidence="1">
    <location>
        <begin position="61"/>
        <end position="99"/>
    </location>
</feature>
<dbReference type="PaxDb" id="121845-A0A1S4EP30"/>
<dbReference type="AlphaFoldDB" id="A0A1S4EP30"/>
<reference evidence="3" key="1">
    <citation type="submission" date="2025-08" db="UniProtKB">
        <authorList>
            <consortium name="RefSeq"/>
        </authorList>
    </citation>
    <scope>IDENTIFICATION</scope>
</reference>
<evidence type="ECO:0000256" key="1">
    <source>
        <dbReference type="SAM" id="MobiDB-lite"/>
    </source>
</evidence>
<proteinExistence type="predicted"/>
<evidence type="ECO:0000313" key="3">
    <source>
        <dbReference type="RefSeq" id="XP_017303827.2"/>
    </source>
</evidence>
<keyword evidence="2" id="KW-1185">Reference proteome</keyword>
<evidence type="ECO:0000313" key="2">
    <source>
        <dbReference type="Proteomes" id="UP000079169"/>
    </source>
</evidence>
<gene>
    <name evidence="3" type="primary">LOC108253757</name>
</gene>
<organism evidence="2 3">
    <name type="scientific">Diaphorina citri</name>
    <name type="common">Asian citrus psyllid</name>
    <dbReference type="NCBI Taxonomy" id="121845"/>
    <lineage>
        <taxon>Eukaryota</taxon>
        <taxon>Metazoa</taxon>
        <taxon>Ecdysozoa</taxon>
        <taxon>Arthropoda</taxon>
        <taxon>Hexapoda</taxon>
        <taxon>Insecta</taxon>
        <taxon>Pterygota</taxon>
        <taxon>Neoptera</taxon>
        <taxon>Paraneoptera</taxon>
        <taxon>Hemiptera</taxon>
        <taxon>Sternorrhyncha</taxon>
        <taxon>Psylloidea</taxon>
        <taxon>Psyllidae</taxon>
        <taxon>Diaphorininae</taxon>
        <taxon>Diaphorina</taxon>
    </lineage>
</organism>
<name>A0A1S4EP30_DIACI</name>
<dbReference type="KEGG" id="dci:108253757"/>
<dbReference type="Proteomes" id="UP000079169">
    <property type="component" value="Unplaced"/>
</dbReference>
<protein>
    <submittedName>
        <fullName evidence="3">Uncharacterized protein LOC108253757</fullName>
    </submittedName>
</protein>
<sequence>MSEAYTLLKQVANKPKAEATKDESSLFCELLCLKLRALDNETRELAMHEINNLMFSLKKSNPQPSYWSHSHTYQQPRSTDNSLSESRSQTPGALSNPGSEFSVLCLNNSTEQPIEVNTLTSFTEKDASMTTTADFYSNFQEN</sequence>
<accession>A0A1S4EP30</accession>
<dbReference type="RefSeq" id="XP_017303827.2">
    <property type="nucleotide sequence ID" value="XM_017448338.2"/>
</dbReference>
<dbReference type="GeneID" id="108253757"/>